<comment type="caution">
    <text evidence="5">The sequence shown here is derived from an EMBL/GenBank/DDBJ whole genome shotgun (WGS) entry which is preliminary data.</text>
</comment>
<dbReference type="PROSITE" id="PS50893">
    <property type="entry name" value="ABC_TRANSPORTER_2"/>
    <property type="match status" value="1"/>
</dbReference>
<evidence type="ECO:0000256" key="3">
    <source>
        <dbReference type="ARBA" id="ARBA00022840"/>
    </source>
</evidence>
<dbReference type="InterPro" id="IPR003593">
    <property type="entry name" value="AAA+_ATPase"/>
</dbReference>
<feature type="domain" description="ABC transporter" evidence="4">
    <location>
        <begin position="4"/>
        <end position="213"/>
    </location>
</feature>
<gene>
    <name evidence="5" type="ORF">FYW06_23350</name>
    <name evidence="6" type="ORF">P6U22_22265</name>
</gene>
<keyword evidence="3 5" id="KW-0067">ATP-binding</keyword>
<keyword evidence="8" id="KW-1185">Reference proteome</keyword>
<dbReference type="SMART" id="SM00382">
    <property type="entry name" value="AAA"/>
    <property type="match status" value="1"/>
</dbReference>
<dbReference type="PANTHER" id="PTHR42939:SF1">
    <property type="entry name" value="ABC TRANSPORTER ATP-BINDING PROTEIN ALBC-RELATED"/>
    <property type="match status" value="1"/>
</dbReference>
<dbReference type="Pfam" id="PF00005">
    <property type="entry name" value="ABC_tran"/>
    <property type="match status" value="1"/>
</dbReference>
<dbReference type="GO" id="GO:0005524">
    <property type="term" value="F:ATP binding"/>
    <property type="evidence" value="ECO:0007669"/>
    <property type="project" value="UniProtKB-KW"/>
</dbReference>
<dbReference type="GO" id="GO:0016887">
    <property type="term" value="F:ATP hydrolysis activity"/>
    <property type="evidence" value="ECO:0007669"/>
    <property type="project" value="InterPro"/>
</dbReference>
<dbReference type="EMBL" id="JARPRV010000017">
    <property type="protein sequence ID" value="MDG0943867.1"/>
    <property type="molecule type" value="Genomic_DNA"/>
</dbReference>
<dbReference type="Gene3D" id="3.40.50.300">
    <property type="entry name" value="P-loop containing nucleotide triphosphate hydrolases"/>
    <property type="match status" value="1"/>
</dbReference>
<organism evidence="5 7">
    <name type="scientific">Bacillus paranthracis</name>
    <dbReference type="NCBI Taxonomy" id="2026186"/>
    <lineage>
        <taxon>Bacteria</taxon>
        <taxon>Bacillati</taxon>
        <taxon>Bacillota</taxon>
        <taxon>Bacilli</taxon>
        <taxon>Bacillales</taxon>
        <taxon>Bacillaceae</taxon>
        <taxon>Bacillus</taxon>
        <taxon>Bacillus cereus group</taxon>
    </lineage>
</organism>
<evidence type="ECO:0000313" key="5">
    <source>
        <dbReference type="EMBL" id="KAA8474868.1"/>
    </source>
</evidence>
<reference evidence="5 7" key="1">
    <citation type="submission" date="2019-09" db="EMBL/GenBank/DDBJ databases">
        <authorList>
            <person name="Geng P."/>
            <person name="Wan X."/>
            <person name="Zhou G."/>
            <person name="Yuan Z."/>
            <person name="Hu X."/>
        </authorList>
    </citation>
    <scope>NUCLEOTIDE SEQUENCE [LARGE SCALE GENOMIC DNA]</scope>
    <source>
        <strain evidence="5 7">EFR-4</strain>
    </source>
</reference>
<dbReference type="Proteomes" id="UP001221338">
    <property type="component" value="Unassembled WGS sequence"/>
</dbReference>
<dbReference type="SUPFAM" id="SSF52540">
    <property type="entry name" value="P-loop containing nucleoside triphosphate hydrolases"/>
    <property type="match status" value="1"/>
</dbReference>
<dbReference type="EMBL" id="VXCE01000024">
    <property type="protein sequence ID" value="KAA8474868.1"/>
    <property type="molecule type" value="Genomic_DNA"/>
</dbReference>
<sequence>MEKLIINNLDYSYENQDELFSQVNICLDKGSKVRLFGENGSGKTTLLKIIANIIEDEETLSYELNYFGENATFSDIREKRVFIADSPTFYEELTMEQNIQFYNLFFNYGEGFLENVYKVCKKFNVYSYLKQSVKNLSLGTRQKIWLAINLSTPTELVLLDEPFNSLDKESRRILSKVINESTDRTFIIVSHENNEGVLFSHELNSNNWSVSQLTM</sequence>
<keyword evidence="2" id="KW-0547">Nucleotide-binding</keyword>
<reference evidence="6 8" key="2">
    <citation type="submission" date="2023-03" db="EMBL/GenBank/DDBJ databases">
        <title>Genetic diversity of Bacillus cereus sensu lato isolates from Slovenia.</title>
        <authorList>
            <person name="Abdelli M."/>
        </authorList>
    </citation>
    <scope>NUCLEOTIDE SEQUENCE [LARGE SCALE GENOMIC DNA]</scope>
    <source>
        <strain evidence="6 8">SIBC61B</strain>
    </source>
</reference>
<evidence type="ECO:0000256" key="1">
    <source>
        <dbReference type="ARBA" id="ARBA00022448"/>
    </source>
</evidence>
<dbReference type="RefSeq" id="WP_000413076.1">
    <property type="nucleotide sequence ID" value="NZ_CMPU01000004.1"/>
</dbReference>
<name>A0A5M9GQ10_9BACI</name>
<dbReference type="PANTHER" id="PTHR42939">
    <property type="entry name" value="ABC TRANSPORTER ATP-BINDING PROTEIN ALBC-RELATED"/>
    <property type="match status" value="1"/>
</dbReference>
<dbReference type="AlphaFoldDB" id="A0A5M9GQ10"/>
<evidence type="ECO:0000256" key="2">
    <source>
        <dbReference type="ARBA" id="ARBA00022741"/>
    </source>
</evidence>
<dbReference type="InterPro" id="IPR003439">
    <property type="entry name" value="ABC_transporter-like_ATP-bd"/>
</dbReference>
<accession>A0A5M9GQ10</accession>
<evidence type="ECO:0000313" key="8">
    <source>
        <dbReference type="Proteomes" id="UP001221338"/>
    </source>
</evidence>
<evidence type="ECO:0000259" key="4">
    <source>
        <dbReference type="PROSITE" id="PS50893"/>
    </source>
</evidence>
<dbReference type="InterPro" id="IPR027417">
    <property type="entry name" value="P-loop_NTPase"/>
</dbReference>
<proteinExistence type="predicted"/>
<keyword evidence="1" id="KW-0813">Transport</keyword>
<evidence type="ECO:0000313" key="6">
    <source>
        <dbReference type="EMBL" id="MDG0943867.1"/>
    </source>
</evidence>
<protein>
    <submittedName>
        <fullName evidence="5">ATP-binding cassette domain-containing protein</fullName>
    </submittedName>
</protein>
<evidence type="ECO:0000313" key="7">
    <source>
        <dbReference type="Proteomes" id="UP000325411"/>
    </source>
</evidence>
<dbReference type="Proteomes" id="UP000325411">
    <property type="component" value="Unassembled WGS sequence"/>
</dbReference>
<dbReference type="InterPro" id="IPR051782">
    <property type="entry name" value="ABC_Transporter_VariousFunc"/>
</dbReference>